<proteinExistence type="predicted"/>
<organism evidence="1 2">
    <name type="scientific">Sorghum bicolor</name>
    <name type="common">Sorghum</name>
    <name type="synonym">Sorghum vulgare</name>
    <dbReference type="NCBI Taxonomy" id="4558"/>
    <lineage>
        <taxon>Eukaryota</taxon>
        <taxon>Viridiplantae</taxon>
        <taxon>Streptophyta</taxon>
        <taxon>Embryophyta</taxon>
        <taxon>Tracheophyta</taxon>
        <taxon>Spermatophyta</taxon>
        <taxon>Magnoliopsida</taxon>
        <taxon>Liliopsida</taxon>
        <taxon>Poales</taxon>
        <taxon>Poaceae</taxon>
        <taxon>PACMAD clade</taxon>
        <taxon>Panicoideae</taxon>
        <taxon>Andropogonodae</taxon>
        <taxon>Andropogoneae</taxon>
        <taxon>Sorghinae</taxon>
        <taxon>Sorghum</taxon>
    </lineage>
</organism>
<dbReference type="InParanoid" id="A0A1W0W0N8"/>
<reference evidence="1 2" key="1">
    <citation type="journal article" date="2009" name="Nature">
        <title>The Sorghum bicolor genome and the diversification of grasses.</title>
        <authorList>
            <person name="Paterson A.H."/>
            <person name="Bowers J.E."/>
            <person name="Bruggmann R."/>
            <person name="Dubchak I."/>
            <person name="Grimwood J."/>
            <person name="Gundlach H."/>
            <person name="Haberer G."/>
            <person name="Hellsten U."/>
            <person name="Mitros T."/>
            <person name="Poliakov A."/>
            <person name="Schmutz J."/>
            <person name="Spannagl M."/>
            <person name="Tang H."/>
            <person name="Wang X."/>
            <person name="Wicker T."/>
            <person name="Bharti A.K."/>
            <person name="Chapman J."/>
            <person name="Feltus F.A."/>
            <person name="Gowik U."/>
            <person name="Grigoriev I.V."/>
            <person name="Lyons E."/>
            <person name="Maher C.A."/>
            <person name="Martis M."/>
            <person name="Narechania A."/>
            <person name="Otillar R.P."/>
            <person name="Penning B.W."/>
            <person name="Salamov A.A."/>
            <person name="Wang Y."/>
            <person name="Zhang L."/>
            <person name="Carpita N.C."/>
            <person name="Freeling M."/>
            <person name="Gingle A.R."/>
            <person name="Hash C.T."/>
            <person name="Keller B."/>
            <person name="Klein P."/>
            <person name="Kresovich S."/>
            <person name="McCann M.C."/>
            <person name="Ming R."/>
            <person name="Peterson D.G."/>
            <person name="Mehboob-ur-Rahman"/>
            <person name="Ware D."/>
            <person name="Westhoff P."/>
            <person name="Mayer K.F."/>
            <person name="Messing J."/>
            <person name="Rokhsar D.S."/>
        </authorList>
    </citation>
    <scope>NUCLEOTIDE SEQUENCE [LARGE SCALE GENOMIC DNA]</scope>
    <source>
        <strain evidence="2">cv. BTx623</strain>
    </source>
</reference>
<protein>
    <submittedName>
        <fullName evidence="1">Uncharacterized protein</fullName>
    </submittedName>
</protein>
<keyword evidence="2" id="KW-1185">Reference proteome</keyword>
<dbReference type="Proteomes" id="UP000000768">
    <property type="component" value="Chromosome 3"/>
</dbReference>
<sequence>MTSYIHHSEVERSMYPVGKSIYSRHYKFDPPYLHLAIYSIRFPPHFSAYSSKLPNLALHIQLTIIFWYSN</sequence>
<dbReference type="EMBL" id="CM000762">
    <property type="protein sequence ID" value="OQU87925.1"/>
    <property type="molecule type" value="Genomic_DNA"/>
</dbReference>
<gene>
    <name evidence="1" type="ORF">SORBI_3003G368450</name>
</gene>
<evidence type="ECO:0000313" key="2">
    <source>
        <dbReference type="Proteomes" id="UP000000768"/>
    </source>
</evidence>
<accession>A0A1W0W0N8</accession>
<reference evidence="2" key="2">
    <citation type="journal article" date="2018" name="Plant J.">
        <title>The Sorghum bicolor reference genome: improved assembly, gene annotations, a transcriptome atlas, and signatures of genome organization.</title>
        <authorList>
            <person name="McCormick R.F."/>
            <person name="Truong S.K."/>
            <person name="Sreedasyam A."/>
            <person name="Jenkins J."/>
            <person name="Shu S."/>
            <person name="Sims D."/>
            <person name="Kennedy M."/>
            <person name="Amirebrahimi M."/>
            <person name="Weers B.D."/>
            <person name="McKinley B."/>
            <person name="Mattison A."/>
            <person name="Morishige D.T."/>
            <person name="Grimwood J."/>
            <person name="Schmutz J."/>
            <person name="Mullet J.E."/>
        </authorList>
    </citation>
    <scope>NUCLEOTIDE SEQUENCE [LARGE SCALE GENOMIC DNA]</scope>
    <source>
        <strain evidence="2">cv. BTx623</strain>
    </source>
</reference>
<evidence type="ECO:0000313" key="1">
    <source>
        <dbReference type="EMBL" id="OQU87925.1"/>
    </source>
</evidence>
<dbReference type="Gramene" id="OQU87925">
    <property type="protein sequence ID" value="OQU87925"/>
    <property type="gene ID" value="SORBI_3003G368450"/>
</dbReference>
<dbReference type="AlphaFoldDB" id="A0A1W0W0N8"/>
<name>A0A1W0W0N8_SORBI</name>